<evidence type="ECO:0008006" key="3">
    <source>
        <dbReference type="Google" id="ProtNLM"/>
    </source>
</evidence>
<proteinExistence type="predicted"/>
<keyword evidence="2" id="KW-1185">Reference proteome</keyword>
<dbReference type="EMBL" id="JBJQND010000010">
    <property type="protein sequence ID" value="KAL3864541.1"/>
    <property type="molecule type" value="Genomic_DNA"/>
</dbReference>
<dbReference type="AlphaFoldDB" id="A0ABD3VSW8"/>
<evidence type="ECO:0000313" key="2">
    <source>
        <dbReference type="Proteomes" id="UP001634394"/>
    </source>
</evidence>
<sequence length="59" mass="6843">MFISEGENNPSRMFHLRRRTKSQQNCPSQKVNKIPVECSISEGEQNPSRMFHLSPNILI</sequence>
<evidence type="ECO:0000313" key="1">
    <source>
        <dbReference type="EMBL" id="KAL3864541.1"/>
    </source>
</evidence>
<comment type="caution">
    <text evidence="1">The sequence shown here is derived from an EMBL/GenBank/DDBJ whole genome shotgun (WGS) entry which is preliminary data.</text>
</comment>
<gene>
    <name evidence="1" type="ORF">ACJMK2_006215</name>
</gene>
<organism evidence="1 2">
    <name type="scientific">Sinanodonta woodiana</name>
    <name type="common">Chinese pond mussel</name>
    <name type="synonym">Anodonta woodiana</name>
    <dbReference type="NCBI Taxonomy" id="1069815"/>
    <lineage>
        <taxon>Eukaryota</taxon>
        <taxon>Metazoa</taxon>
        <taxon>Spiralia</taxon>
        <taxon>Lophotrochozoa</taxon>
        <taxon>Mollusca</taxon>
        <taxon>Bivalvia</taxon>
        <taxon>Autobranchia</taxon>
        <taxon>Heteroconchia</taxon>
        <taxon>Palaeoheterodonta</taxon>
        <taxon>Unionida</taxon>
        <taxon>Unionoidea</taxon>
        <taxon>Unionidae</taxon>
        <taxon>Unioninae</taxon>
        <taxon>Sinanodonta</taxon>
    </lineage>
</organism>
<dbReference type="Proteomes" id="UP001634394">
    <property type="component" value="Unassembled WGS sequence"/>
</dbReference>
<feature type="non-terminal residue" evidence="1">
    <location>
        <position position="59"/>
    </location>
</feature>
<accession>A0ABD3VSW8</accession>
<protein>
    <recommendedName>
        <fullName evidence="3">Ycf15</fullName>
    </recommendedName>
</protein>
<name>A0ABD3VSW8_SINWO</name>
<reference evidence="1 2" key="1">
    <citation type="submission" date="2024-11" db="EMBL/GenBank/DDBJ databases">
        <title>Chromosome-level genome assembly of the freshwater bivalve Anodonta woodiana.</title>
        <authorList>
            <person name="Chen X."/>
        </authorList>
    </citation>
    <scope>NUCLEOTIDE SEQUENCE [LARGE SCALE GENOMIC DNA]</scope>
    <source>
        <strain evidence="1">MN2024</strain>
        <tissue evidence="1">Gills</tissue>
    </source>
</reference>